<keyword evidence="3" id="KW-1185">Reference proteome</keyword>
<dbReference type="AlphaFoldDB" id="A0A284QRK9"/>
<proteinExistence type="predicted"/>
<dbReference type="EMBL" id="FUEG01000001">
    <property type="protein sequence ID" value="SJK99031.1"/>
    <property type="molecule type" value="Genomic_DNA"/>
</dbReference>
<keyword evidence="1" id="KW-1133">Transmembrane helix</keyword>
<feature type="transmembrane region" description="Helical" evidence="1">
    <location>
        <begin position="118"/>
        <end position="145"/>
    </location>
</feature>
<keyword evidence="1" id="KW-0472">Membrane</keyword>
<name>A0A284QRK9_ARMOS</name>
<evidence type="ECO:0000256" key="1">
    <source>
        <dbReference type="SAM" id="Phobius"/>
    </source>
</evidence>
<keyword evidence="1" id="KW-0812">Transmembrane</keyword>
<reference evidence="3" key="1">
    <citation type="journal article" date="2017" name="Nat. Ecol. Evol.">
        <title>Genome expansion and lineage-specific genetic innovations in the forest pathogenic fungi Armillaria.</title>
        <authorList>
            <person name="Sipos G."/>
            <person name="Prasanna A.N."/>
            <person name="Walter M.C."/>
            <person name="O'Connor E."/>
            <person name="Balint B."/>
            <person name="Krizsan K."/>
            <person name="Kiss B."/>
            <person name="Hess J."/>
            <person name="Varga T."/>
            <person name="Slot J."/>
            <person name="Riley R."/>
            <person name="Boka B."/>
            <person name="Rigling D."/>
            <person name="Barry K."/>
            <person name="Lee J."/>
            <person name="Mihaltcheva S."/>
            <person name="LaButti K."/>
            <person name="Lipzen A."/>
            <person name="Waldron R."/>
            <person name="Moloney N.M."/>
            <person name="Sperisen C."/>
            <person name="Kredics L."/>
            <person name="Vagvoelgyi C."/>
            <person name="Patrignani A."/>
            <person name="Fitzpatrick D."/>
            <person name="Nagy I."/>
            <person name="Doyle S."/>
            <person name="Anderson J.B."/>
            <person name="Grigoriev I.V."/>
            <person name="Gueldener U."/>
            <person name="Muensterkoetter M."/>
            <person name="Nagy L.G."/>
        </authorList>
    </citation>
    <scope>NUCLEOTIDE SEQUENCE [LARGE SCALE GENOMIC DNA]</scope>
    <source>
        <strain evidence="3">C18/9</strain>
    </source>
</reference>
<dbReference type="Proteomes" id="UP000219338">
    <property type="component" value="Unassembled WGS sequence"/>
</dbReference>
<organism evidence="2 3">
    <name type="scientific">Armillaria ostoyae</name>
    <name type="common">Armillaria root rot fungus</name>
    <dbReference type="NCBI Taxonomy" id="47428"/>
    <lineage>
        <taxon>Eukaryota</taxon>
        <taxon>Fungi</taxon>
        <taxon>Dikarya</taxon>
        <taxon>Basidiomycota</taxon>
        <taxon>Agaricomycotina</taxon>
        <taxon>Agaricomycetes</taxon>
        <taxon>Agaricomycetidae</taxon>
        <taxon>Agaricales</taxon>
        <taxon>Marasmiineae</taxon>
        <taxon>Physalacriaceae</taxon>
        <taxon>Armillaria</taxon>
    </lineage>
</organism>
<evidence type="ECO:0000313" key="3">
    <source>
        <dbReference type="Proteomes" id="UP000219338"/>
    </source>
</evidence>
<feature type="transmembrane region" description="Helical" evidence="1">
    <location>
        <begin position="77"/>
        <end position="98"/>
    </location>
</feature>
<accession>A0A284QRK9</accession>
<evidence type="ECO:0000313" key="2">
    <source>
        <dbReference type="EMBL" id="SJK99031.1"/>
    </source>
</evidence>
<gene>
    <name evidence="2" type="ORF">ARMOST_02312</name>
</gene>
<protein>
    <submittedName>
        <fullName evidence="2">Uncharacterized protein</fullName>
    </submittedName>
</protein>
<sequence>MSNSCKEALVSQPHQQLDDILNPELCRSSKSPPSLHCRCVHCGAPERLEAEIAGDIGSEINGGHPYSCGHAGWERAVLGRFVIAAPLFSFLCFCYASFQCDIVQLDNDYSHLPSELIVFFSLPVFNSQAFISPYFLLSLVGSPLLSRAFSGKSGKGVSLDASATEFSGLVVAHTYWNWMLERKGMGCNGL</sequence>